<organism evidence="2 3">
    <name type="scientific">Paracoccus alkanivorans</name>
    <dbReference type="NCBI Taxonomy" id="2116655"/>
    <lineage>
        <taxon>Bacteria</taxon>
        <taxon>Pseudomonadati</taxon>
        <taxon>Pseudomonadota</taxon>
        <taxon>Alphaproteobacteria</taxon>
        <taxon>Rhodobacterales</taxon>
        <taxon>Paracoccaceae</taxon>
        <taxon>Paracoccus</taxon>
    </lineage>
</organism>
<gene>
    <name evidence="2" type="ORF">C9E81_12625</name>
</gene>
<evidence type="ECO:0000313" key="3">
    <source>
        <dbReference type="Proteomes" id="UP000273516"/>
    </source>
</evidence>
<dbReference type="InterPro" id="IPR011990">
    <property type="entry name" value="TPR-like_helical_dom_sf"/>
</dbReference>
<dbReference type="EMBL" id="QOKZ01000004">
    <property type="protein sequence ID" value="RMC34927.1"/>
    <property type="molecule type" value="Genomic_DNA"/>
</dbReference>
<dbReference type="OrthoDB" id="7770842at2"/>
<evidence type="ECO:0000256" key="1">
    <source>
        <dbReference type="PROSITE-ProRule" id="PRU00339"/>
    </source>
</evidence>
<sequence>MAFMPCMETSSLPAIVFKLLHSCERSCATARGPITKERQDPIRVFACITRLCQIRLPMGLIALSLIAGCTDAEFGSDTSRPTSEAQHLAQLRYDLKQDPNDIEALKKIGDMQAGRGQWSQAMGAYREALVVSPNDRDALLGYGEGQLALGDYGGALETVKAIPDQQVRVLLLRAGALAGLNRLTEARAVLELARKGNPRDLDVRSNLAIVSALSHDPQAYPIARAAAFAPDASYSHRRNLVLVGGIAGQEAAARQDGTQLGIGSDEITQIIAIGRRARTEGIRAFGILAGA</sequence>
<dbReference type="AlphaFoldDB" id="A0A3M0MUE3"/>
<keyword evidence="1" id="KW-0802">TPR repeat</keyword>
<feature type="repeat" description="TPR" evidence="1">
    <location>
        <begin position="102"/>
        <end position="135"/>
    </location>
</feature>
<keyword evidence="3" id="KW-1185">Reference proteome</keyword>
<dbReference type="PROSITE" id="PS50005">
    <property type="entry name" value="TPR"/>
    <property type="match status" value="1"/>
</dbReference>
<comment type="caution">
    <text evidence="2">The sequence shown here is derived from an EMBL/GenBank/DDBJ whole genome shotgun (WGS) entry which is preliminary data.</text>
</comment>
<dbReference type="SUPFAM" id="SSF48452">
    <property type="entry name" value="TPR-like"/>
    <property type="match status" value="1"/>
</dbReference>
<dbReference type="RefSeq" id="WP_122112704.1">
    <property type="nucleotide sequence ID" value="NZ_QOKZ01000004.1"/>
</dbReference>
<dbReference type="InterPro" id="IPR019734">
    <property type="entry name" value="TPR_rpt"/>
</dbReference>
<proteinExistence type="predicted"/>
<reference evidence="2 3" key="1">
    <citation type="submission" date="2018-07" db="EMBL/GenBank/DDBJ databases">
        <authorList>
            <person name="Zhang Y."/>
            <person name="Wang L."/>
            <person name="Ma S."/>
        </authorList>
    </citation>
    <scope>NUCLEOTIDE SEQUENCE [LARGE SCALE GENOMIC DNA]</scope>
    <source>
        <strain evidence="2 3">4-2</strain>
    </source>
</reference>
<protein>
    <submittedName>
        <fullName evidence="2">Uncharacterized protein</fullName>
    </submittedName>
</protein>
<evidence type="ECO:0000313" key="2">
    <source>
        <dbReference type="EMBL" id="RMC34927.1"/>
    </source>
</evidence>
<dbReference type="Gene3D" id="1.25.40.10">
    <property type="entry name" value="Tetratricopeptide repeat domain"/>
    <property type="match status" value="1"/>
</dbReference>
<dbReference type="Proteomes" id="UP000273516">
    <property type="component" value="Unassembled WGS sequence"/>
</dbReference>
<dbReference type="Pfam" id="PF14559">
    <property type="entry name" value="TPR_19"/>
    <property type="match status" value="1"/>
</dbReference>
<accession>A0A3M0MUE3</accession>
<name>A0A3M0MUE3_9RHOB</name>